<evidence type="ECO:0000256" key="3">
    <source>
        <dbReference type="ARBA" id="ARBA00022452"/>
    </source>
</evidence>
<evidence type="ECO:0000256" key="7">
    <source>
        <dbReference type="ARBA" id="ARBA00023065"/>
    </source>
</evidence>
<dbReference type="GO" id="GO:0009279">
    <property type="term" value="C:cell outer membrane"/>
    <property type="evidence" value="ECO:0007669"/>
    <property type="project" value="UniProtKB-SubCell"/>
</dbReference>
<comment type="similarity">
    <text evidence="11 12">Belongs to the TonB-dependent receptor family.</text>
</comment>
<comment type="subcellular location">
    <subcellularLocation>
        <location evidence="1 11">Cell outer membrane</location>
        <topology evidence="1 11">Multi-pass membrane protein</topology>
    </subcellularLocation>
</comment>
<keyword evidence="2 11" id="KW-0813">Transport</keyword>
<dbReference type="InterPro" id="IPR039426">
    <property type="entry name" value="TonB-dep_rcpt-like"/>
</dbReference>
<evidence type="ECO:0000256" key="2">
    <source>
        <dbReference type="ARBA" id="ARBA00022448"/>
    </source>
</evidence>
<dbReference type="AlphaFoldDB" id="A0A9E5JXP9"/>
<evidence type="ECO:0000256" key="1">
    <source>
        <dbReference type="ARBA" id="ARBA00004571"/>
    </source>
</evidence>
<dbReference type="InterPro" id="IPR000531">
    <property type="entry name" value="Beta-barrel_TonB"/>
</dbReference>
<keyword evidence="6" id="KW-0408">Iron</keyword>
<evidence type="ECO:0000259" key="13">
    <source>
        <dbReference type="Pfam" id="PF00593"/>
    </source>
</evidence>
<dbReference type="Pfam" id="PF00593">
    <property type="entry name" value="TonB_dep_Rec_b-barrel"/>
    <property type="match status" value="1"/>
</dbReference>
<feature type="domain" description="TonB-dependent receptor-like beta-barrel" evidence="13">
    <location>
        <begin position="275"/>
        <end position="771"/>
    </location>
</feature>
<dbReference type="PROSITE" id="PS52016">
    <property type="entry name" value="TONB_DEPENDENT_REC_3"/>
    <property type="match status" value="1"/>
</dbReference>
<dbReference type="Pfam" id="PF07715">
    <property type="entry name" value="Plug"/>
    <property type="match status" value="1"/>
</dbReference>
<dbReference type="PANTHER" id="PTHR32552:SF81">
    <property type="entry name" value="TONB-DEPENDENT OUTER MEMBRANE RECEPTOR"/>
    <property type="match status" value="1"/>
</dbReference>
<protein>
    <submittedName>
        <fullName evidence="15">TonB-dependent receptor</fullName>
    </submittedName>
</protein>
<dbReference type="GO" id="GO:0006826">
    <property type="term" value="P:iron ion transport"/>
    <property type="evidence" value="ECO:0007669"/>
    <property type="project" value="UniProtKB-KW"/>
</dbReference>
<keyword evidence="8 12" id="KW-0798">TonB box</keyword>
<evidence type="ECO:0000256" key="6">
    <source>
        <dbReference type="ARBA" id="ARBA00023004"/>
    </source>
</evidence>
<keyword evidence="7" id="KW-0406">Ion transport</keyword>
<keyword evidence="15" id="KW-0675">Receptor</keyword>
<accession>A0A9E5JXP9</accession>
<keyword evidence="3 11" id="KW-1134">Transmembrane beta strand</keyword>
<evidence type="ECO:0000256" key="9">
    <source>
        <dbReference type="ARBA" id="ARBA00023136"/>
    </source>
</evidence>
<name>A0A9E5JXP9_9GAMM</name>
<keyword evidence="10 11" id="KW-0998">Cell outer membrane</keyword>
<evidence type="ECO:0000256" key="12">
    <source>
        <dbReference type="RuleBase" id="RU003357"/>
    </source>
</evidence>
<reference evidence="15" key="1">
    <citation type="submission" date="2020-03" db="EMBL/GenBank/DDBJ databases">
        <authorList>
            <person name="Guo F."/>
        </authorList>
    </citation>
    <scope>NUCLEOTIDE SEQUENCE</scope>
    <source>
        <strain evidence="15">JCM 30134</strain>
    </source>
</reference>
<comment type="caution">
    <text evidence="15">The sequence shown here is derived from an EMBL/GenBank/DDBJ whole genome shotgun (WGS) entry which is preliminary data.</text>
</comment>
<evidence type="ECO:0000313" key="16">
    <source>
        <dbReference type="Proteomes" id="UP000787472"/>
    </source>
</evidence>
<dbReference type="InterPro" id="IPR036942">
    <property type="entry name" value="Beta-barrel_TonB_sf"/>
</dbReference>
<keyword evidence="5 11" id="KW-0812">Transmembrane</keyword>
<evidence type="ECO:0000256" key="10">
    <source>
        <dbReference type="ARBA" id="ARBA00023237"/>
    </source>
</evidence>
<keyword evidence="9 11" id="KW-0472">Membrane</keyword>
<evidence type="ECO:0000256" key="8">
    <source>
        <dbReference type="ARBA" id="ARBA00023077"/>
    </source>
</evidence>
<evidence type="ECO:0000256" key="11">
    <source>
        <dbReference type="PROSITE-ProRule" id="PRU01360"/>
    </source>
</evidence>
<sequence length="806" mass="87126">MNRKLITAAIAAISTAQISVDLHAAVELEEVVVTAQRRAESLQDAAIAIDAVTGEGLMKSGVTNAYELSKVVPALQITNGGGGASALYMRGVGNRTSSAYIDPAIAMSYDGVFLGRASGASSSVFYDLERVEVLKGPQGTLYGRNATGGAVNILPAKPVLGEQSGFFNATVGNIDSVQVQGAVNIPIGDNNALRLSANKQKRDGYNDDGTGDTDNYGIRAQFLSQVNDDLTVRIGADYTDVGGVGAGTTYTGVYSKNGLGDYSLVPSGLDIDEGMNTAAGNAYRNTVLGAPGFGFLTDIQDDWYVDNQYKGINAEITYAFKAGDLTIVPAWRKVEQDSKFGVPGFNSGWFQETDEQKSLEIRFAGETEGAFEYIVGAYYIDETIEGDNTFNQEFVLPMQEFKQDSESWATFGQATWHLTENTRLVTGVRYTDDKKTMQGKIDNYITFCGGPGGDLITPPDSFAAGCATPGNLPIYPTLDNVAQADAFLTDNGWAAAFVDVGGGVTVIPLTTGVGTVLHVNNTTDDSYQKSKTTYRVAFEWDLMEDSMVYLSYETGYRSGGFQLAAAPTYDPEYLDAITLGSKNRFLDGALQLNIEAFYWDYKDQQISYFTISDGVLENLTDNVGSATSKGIDIDLKWAAAENTLVTAKAQYLKASYDDLHFQAAPPRDNINCPSTVIGTTADGAPMLDFDCSGNESVFSPELTLILGVTQTIPVSDYNLIIALNSRWVDDQVSGFWNLEHEKIESYTTTDLDITFEPQSGDWFLSAYARNLEDERRISSTQASPIGLAMTQYGAPLTYGLRFGYNF</sequence>
<evidence type="ECO:0000313" key="15">
    <source>
        <dbReference type="EMBL" id="NHO66880.1"/>
    </source>
</evidence>
<organism evidence="15 16">
    <name type="scientific">Pseudomaricurvus hydrocarbonicus</name>
    <dbReference type="NCBI Taxonomy" id="1470433"/>
    <lineage>
        <taxon>Bacteria</taxon>
        <taxon>Pseudomonadati</taxon>
        <taxon>Pseudomonadota</taxon>
        <taxon>Gammaproteobacteria</taxon>
        <taxon>Cellvibrionales</taxon>
        <taxon>Cellvibrionaceae</taxon>
        <taxon>Pseudomaricurvus</taxon>
    </lineage>
</organism>
<dbReference type="Gene3D" id="2.40.170.20">
    <property type="entry name" value="TonB-dependent receptor, beta-barrel domain"/>
    <property type="match status" value="2"/>
</dbReference>
<evidence type="ECO:0000256" key="4">
    <source>
        <dbReference type="ARBA" id="ARBA00022496"/>
    </source>
</evidence>
<dbReference type="RefSeq" id="WP_167188518.1">
    <property type="nucleotide sequence ID" value="NZ_JAAONZ010000012.1"/>
</dbReference>
<evidence type="ECO:0000259" key="14">
    <source>
        <dbReference type="Pfam" id="PF07715"/>
    </source>
</evidence>
<dbReference type="Proteomes" id="UP000787472">
    <property type="component" value="Unassembled WGS sequence"/>
</dbReference>
<dbReference type="InterPro" id="IPR012910">
    <property type="entry name" value="Plug_dom"/>
</dbReference>
<evidence type="ECO:0000256" key="5">
    <source>
        <dbReference type="ARBA" id="ARBA00022692"/>
    </source>
</evidence>
<proteinExistence type="inferred from homology"/>
<keyword evidence="4" id="KW-0410">Iron transport</keyword>
<feature type="domain" description="TonB-dependent receptor plug" evidence="14">
    <location>
        <begin position="42"/>
        <end position="150"/>
    </location>
</feature>
<gene>
    <name evidence="15" type="ORF">G8770_15115</name>
</gene>
<keyword evidence="16" id="KW-1185">Reference proteome</keyword>
<dbReference type="EMBL" id="JAAONZ010000012">
    <property type="protein sequence ID" value="NHO66880.1"/>
    <property type="molecule type" value="Genomic_DNA"/>
</dbReference>
<dbReference type="PANTHER" id="PTHR32552">
    <property type="entry name" value="FERRICHROME IRON RECEPTOR-RELATED"/>
    <property type="match status" value="1"/>
</dbReference>
<dbReference type="SUPFAM" id="SSF56935">
    <property type="entry name" value="Porins"/>
    <property type="match status" value="1"/>
</dbReference>